<evidence type="ECO:0000313" key="2">
    <source>
        <dbReference type="EMBL" id="KIH47489.1"/>
    </source>
</evidence>
<keyword evidence="3" id="KW-1185">Reference proteome</keyword>
<dbReference type="OrthoDB" id="9979538at2759"/>
<dbReference type="PANTHER" id="PTHR46068:SF1">
    <property type="entry name" value="TRANSPOSASE IS30-LIKE HTH DOMAIN-CONTAINING PROTEIN"/>
    <property type="match status" value="1"/>
</dbReference>
<dbReference type="Proteomes" id="UP000054047">
    <property type="component" value="Unassembled WGS sequence"/>
</dbReference>
<name>A0A0C2FL52_9BILA</name>
<reference evidence="2 3" key="1">
    <citation type="submission" date="2013-12" db="EMBL/GenBank/DDBJ databases">
        <title>Draft genome of the parsitic nematode Ancylostoma duodenale.</title>
        <authorList>
            <person name="Mitreva M."/>
        </authorList>
    </citation>
    <scope>NUCLEOTIDE SEQUENCE [LARGE SCALE GENOMIC DNA]</scope>
    <source>
        <strain evidence="2 3">Zhejiang</strain>
    </source>
</reference>
<dbReference type="GO" id="GO:0005634">
    <property type="term" value="C:nucleus"/>
    <property type="evidence" value="ECO:0007669"/>
    <property type="project" value="UniProtKB-SubCell"/>
</dbReference>
<gene>
    <name evidence="2" type="ORF">ANCDUO_22449</name>
</gene>
<organism evidence="2 3">
    <name type="scientific">Ancylostoma duodenale</name>
    <dbReference type="NCBI Taxonomy" id="51022"/>
    <lineage>
        <taxon>Eukaryota</taxon>
        <taxon>Metazoa</taxon>
        <taxon>Ecdysozoa</taxon>
        <taxon>Nematoda</taxon>
        <taxon>Chromadorea</taxon>
        <taxon>Rhabditida</taxon>
        <taxon>Rhabditina</taxon>
        <taxon>Rhabditomorpha</taxon>
        <taxon>Strongyloidea</taxon>
        <taxon>Ancylostomatidae</taxon>
        <taxon>Ancylostomatinae</taxon>
        <taxon>Ancylostoma</taxon>
    </lineage>
</organism>
<accession>A0A0C2FL52</accession>
<dbReference type="AlphaFoldDB" id="A0A0C2FL52"/>
<evidence type="ECO:0008006" key="4">
    <source>
        <dbReference type="Google" id="ProtNLM"/>
    </source>
</evidence>
<dbReference type="EMBL" id="KN767633">
    <property type="protein sequence ID" value="KIH47489.1"/>
    <property type="molecule type" value="Genomic_DNA"/>
</dbReference>
<evidence type="ECO:0000256" key="1">
    <source>
        <dbReference type="ARBA" id="ARBA00004123"/>
    </source>
</evidence>
<dbReference type="SUPFAM" id="SSF46689">
    <property type="entry name" value="Homeodomain-like"/>
    <property type="match status" value="1"/>
</dbReference>
<sequence>MSPPNPEGAAILSLCKNGHSISEIARLLKLHRGNVRRTLKRGMVGDLPCSGHPVSAAPPRLKKIVAKQIKGNDARSMRKMATDLNVSQRRVVHGQLRMFPYKFHKKQELSEAKKRGRKNAYDC</sequence>
<protein>
    <recommendedName>
        <fullName evidence="4">Tc3 transposase DNA binding domain-containing protein</fullName>
    </recommendedName>
</protein>
<proteinExistence type="predicted"/>
<dbReference type="InterPro" id="IPR009057">
    <property type="entry name" value="Homeodomain-like_sf"/>
</dbReference>
<comment type="subcellular location">
    <subcellularLocation>
        <location evidence="1">Nucleus</location>
    </subcellularLocation>
</comment>
<evidence type="ECO:0000313" key="3">
    <source>
        <dbReference type="Proteomes" id="UP000054047"/>
    </source>
</evidence>
<dbReference type="PANTHER" id="PTHR46068">
    <property type="entry name" value="PROTEIN CBG27172"/>
    <property type="match status" value="1"/>
</dbReference>